<protein>
    <submittedName>
        <fullName evidence="2">Alpha/beta hydrolase</fullName>
    </submittedName>
</protein>
<dbReference type="EMBL" id="BAAAOS010000049">
    <property type="protein sequence ID" value="GAA1601912.1"/>
    <property type="molecule type" value="Genomic_DNA"/>
</dbReference>
<dbReference type="GO" id="GO:0016787">
    <property type="term" value="F:hydrolase activity"/>
    <property type="evidence" value="ECO:0007669"/>
    <property type="project" value="UniProtKB-KW"/>
</dbReference>
<accession>A0ABP4Q7J3</accession>
<keyword evidence="3" id="KW-1185">Reference proteome</keyword>
<proteinExistence type="predicted"/>
<dbReference type="RefSeq" id="WP_344220573.1">
    <property type="nucleotide sequence ID" value="NZ_BAAAOS010000049.1"/>
</dbReference>
<dbReference type="InterPro" id="IPR029058">
    <property type="entry name" value="AB_hydrolase_fold"/>
</dbReference>
<evidence type="ECO:0000259" key="1">
    <source>
        <dbReference type="Pfam" id="PF00561"/>
    </source>
</evidence>
<dbReference type="Pfam" id="PF00561">
    <property type="entry name" value="Abhydrolase_1"/>
    <property type="match status" value="1"/>
</dbReference>
<sequence length="284" mass="30351">MTVRTIDQLAVPGGMLHYEVTGGGPMVLLIADGESDSGAFDGIVGELGAEYRVVAYDPRGNSRSPYSGVPAGGEPAGGQVDASVGDALALIDLLSADEPAFVFGTGTGAITGLELIRRYPERVRMLVAHEPPCVEVLPDAETSRAFFQDVHDTFHREGAQMAQLLYLGGTGLDEDDLPAPEDLRPEYRELLDRTEANLGTYFAHKLLPFTRYQPDLEALRQLADKVVPAAGREAANHLPARPVAVLSEHIGWPVVSFPGGHNGYASHPGQFATLLARVLEAEIS</sequence>
<reference evidence="3" key="1">
    <citation type="journal article" date="2019" name="Int. J. Syst. Evol. Microbiol.">
        <title>The Global Catalogue of Microorganisms (GCM) 10K type strain sequencing project: providing services to taxonomists for standard genome sequencing and annotation.</title>
        <authorList>
            <consortium name="The Broad Institute Genomics Platform"/>
            <consortium name="The Broad Institute Genome Sequencing Center for Infectious Disease"/>
            <person name="Wu L."/>
            <person name="Ma J."/>
        </authorList>
    </citation>
    <scope>NUCLEOTIDE SEQUENCE [LARGE SCALE GENOMIC DNA]</scope>
    <source>
        <strain evidence="3">JCM 14969</strain>
    </source>
</reference>
<keyword evidence="2" id="KW-0378">Hydrolase</keyword>
<organism evidence="2 3">
    <name type="scientific">Kribbella sancticallisti</name>
    <dbReference type="NCBI Taxonomy" id="460087"/>
    <lineage>
        <taxon>Bacteria</taxon>
        <taxon>Bacillati</taxon>
        <taxon>Actinomycetota</taxon>
        <taxon>Actinomycetes</taxon>
        <taxon>Propionibacteriales</taxon>
        <taxon>Kribbellaceae</taxon>
        <taxon>Kribbella</taxon>
    </lineage>
</organism>
<dbReference type="SUPFAM" id="SSF53474">
    <property type="entry name" value="alpha/beta-Hydrolases"/>
    <property type="match status" value="1"/>
</dbReference>
<dbReference type="InterPro" id="IPR000073">
    <property type="entry name" value="AB_hydrolase_1"/>
</dbReference>
<name>A0ABP4Q7J3_9ACTN</name>
<evidence type="ECO:0000313" key="3">
    <source>
        <dbReference type="Proteomes" id="UP001500393"/>
    </source>
</evidence>
<gene>
    <name evidence="2" type="ORF">GCM10009789_65120</name>
</gene>
<feature type="domain" description="AB hydrolase-1" evidence="1">
    <location>
        <begin position="40"/>
        <end position="159"/>
    </location>
</feature>
<comment type="caution">
    <text evidence="2">The sequence shown here is derived from an EMBL/GenBank/DDBJ whole genome shotgun (WGS) entry which is preliminary data.</text>
</comment>
<dbReference type="Proteomes" id="UP001500393">
    <property type="component" value="Unassembled WGS sequence"/>
</dbReference>
<dbReference type="Gene3D" id="3.40.50.1820">
    <property type="entry name" value="alpha/beta hydrolase"/>
    <property type="match status" value="1"/>
</dbReference>
<evidence type="ECO:0000313" key="2">
    <source>
        <dbReference type="EMBL" id="GAA1601912.1"/>
    </source>
</evidence>